<reference evidence="2 3" key="1">
    <citation type="submission" date="2017-11" db="EMBL/GenBank/DDBJ databases">
        <title>Comparitive Functional Genomics of Dry Heat Resistant strains isolated from the Viking Spacecraft.</title>
        <authorList>
            <person name="Seuylemezian A."/>
            <person name="Cooper K."/>
            <person name="Vaishampayan P."/>
        </authorList>
    </citation>
    <scope>NUCLEOTIDE SEQUENCE [LARGE SCALE GENOMIC DNA]</scope>
    <source>
        <strain evidence="2 3">V32-6</strain>
    </source>
</reference>
<sequence length="231" mass="26887">MSFPLQQKLNDISSLTSKMLRKNFGRGPESCSAFANDRFLVFYIRGFMSPLESTLLEHGNSDNIEISRDIVMKTVLNQLKGILELEFEQDIESFYHDWNYPQNTGMITIQFEGAITELDYPNQGANVDLKLIIEEIERISILVQKRPEKTEAYFISPKIFLVKRDGILVRIEKALIAKGFEQTLLVTKDELEKSYLHRDGRFEEIFRNPVADIFVDWDFNEDRSITCFVLK</sequence>
<feature type="domain" description="Na+-translocating membrane potential-generating system MpsC" evidence="1">
    <location>
        <begin position="143"/>
        <end position="231"/>
    </location>
</feature>
<evidence type="ECO:0000313" key="3">
    <source>
        <dbReference type="Proteomes" id="UP000234950"/>
    </source>
</evidence>
<keyword evidence="3" id="KW-1185">Reference proteome</keyword>
<proteinExistence type="predicted"/>
<accession>A0A2N5HJY8</accession>
<protein>
    <recommendedName>
        <fullName evidence="1">Na+-translocating membrane potential-generating system MpsC domain-containing protein</fullName>
    </recommendedName>
</protein>
<gene>
    <name evidence="2" type="ORF">CVD27_08955</name>
</gene>
<dbReference type="AlphaFoldDB" id="A0A2N5HJY8"/>
<dbReference type="EMBL" id="PGVE01000037">
    <property type="protein sequence ID" value="PLS05823.1"/>
    <property type="molecule type" value="Genomic_DNA"/>
</dbReference>
<dbReference type="InterPro" id="IPR018745">
    <property type="entry name" value="MpsC"/>
</dbReference>
<dbReference type="OrthoDB" id="2677857at2"/>
<name>A0A2N5HJY8_9BACI</name>
<comment type="caution">
    <text evidence="2">The sequence shown here is derived from an EMBL/GenBank/DDBJ whole genome shotgun (WGS) entry which is preliminary data.</text>
</comment>
<organism evidence="2 3">
    <name type="scientific">Neobacillus cucumis</name>
    <dbReference type="NCBI Taxonomy" id="1740721"/>
    <lineage>
        <taxon>Bacteria</taxon>
        <taxon>Bacillati</taxon>
        <taxon>Bacillota</taxon>
        <taxon>Bacilli</taxon>
        <taxon>Bacillales</taxon>
        <taxon>Bacillaceae</taxon>
        <taxon>Neobacillus</taxon>
    </lineage>
</organism>
<feature type="domain" description="Na+-translocating membrane potential-generating system MpsC" evidence="1">
    <location>
        <begin position="8"/>
        <end position="112"/>
    </location>
</feature>
<dbReference type="Proteomes" id="UP000234950">
    <property type="component" value="Unassembled WGS sequence"/>
</dbReference>
<dbReference type="Pfam" id="PF10057">
    <property type="entry name" value="MpsC"/>
    <property type="match status" value="2"/>
</dbReference>
<evidence type="ECO:0000259" key="1">
    <source>
        <dbReference type="Pfam" id="PF10057"/>
    </source>
</evidence>
<evidence type="ECO:0000313" key="2">
    <source>
        <dbReference type="EMBL" id="PLS05823.1"/>
    </source>
</evidence>